<keyword evidence="3" id="KW-1185">Reference proteome</keyword>
<dbReference type="InterPro" id="IPR011051">
    <property type="entry name" value="RmlC_Cupin_sf"/>
</dbReference>
<dbReference type="EMBL" id="VHJB01000061">
    <property type="protein sequence ID" value="TPV37130.1"/>
    <property type="molecule type" value="Genomic_DNA"/>
</dbReference>
<proteinExistence type="predicted"/>
<dbReference type="InterPro" id="IPR025979">
    <property type="entry name" value="ChrR-like_cupin_dom"/>
</dbReference>
<evidence type="ECO:0000313" key="2">
    <source>
        <dbReference type="EMBL" id="TPV37130.1"/>
    </source>
</evidence>
<sequence>MLVNHDFARRASVRPADYDWVSSPRTGVDRVMLDRTGAEKARATSIVKYLPDSHFPEHHHPDGEEILVLSGVFSEGEDHYPAGWYMRNPPDSAHRPSSVSGATIFVKLRQMQQGEHARLRLDTNDRDNWHNAVNGEECLLFSNAYEKATLRRFHPHSPILPDALNRGAEILVLSGTLYENGEAWPAGSWLRFPAGDIPCLTSGETSTLIYLKTGHLGQAALTGSRHE</sequence>
<evidence type="ECO:0000259" key="1">
    <source>
        <dbReference type="Pfam" id="PF12973"/>
    </source>
</evidence>
<dbReference type="SUPFAM" id="SSF51182">
    <property type="entry name" value="RmlC-like cupins"/>
    <property type="match status" value="2"/>
</dbReference>
<gene>
    <name evidence="2" type="ORF">FJW02_09410</name>
</gene>
<name>A0ABY2ZJZ3_9GAMM</name>
<feature type="domain" description="ChrR-like cupin" evidence="1">
    <location>
        <begin position="10"/>
        <end position="111"/>
    </location>
</feature>
<dbReference type="GeneID" id="90523033"/>
<evidence type="ECO:0000313" key="3">
    <source>
        <dbReference type="Proteomes" id="UP000315469"/>
    </source>
</evidence>
<dbReference type="InterPro" id="IPR014710">
    <property type="entry name" value="RmlC-like_jellyroll"/>
</dbReference>
<dbReference type="Gene3D" id="2.60.120.10">
    <property type="entry name" value="Jelly Rolls"/>
    <property type="match status" value="1"/>
</dbReference>
<dbReference type="Pfam" id="PF12973">
    <property type="entry name" value="Cupin_7"/>
    <property type="match status" value="1"/>
</dbReference>
<protein>
    <submittedName>
        <fullName evidence="2">Anti-sigma factor</fullName>
    </submittedName>
</protein>
<dbReference type="RefSeq" id="WP_140915905.1">
    <property type="nucleotide sequence ID" value="NZ_CP045721.1"/>
</dbReference>
<reference evidence="2 3" key="1">
    <citation type="submission" date="2019-06" db="EMBL/GenBank/DDBJ databases">
        <title>Taxogenomics and systematics of the genus Pantoea.</title>
        <authorList>
            <person name="Tambong J.T."/>
        </authorList>
    </citation>
    <scope>NUCLEOTIDE SEQUENCE [LARGE SCALE GENOMIC DNA]</scope>
    <source>
        <strain evidence="2 3">LMG 24197</strain>
    </source>
</reference>
<accession>A0ABY2ZJZ3</accession>
<organism evidence="2 3">
    <name type="scientific">Pantoea eucalypti</name>
    <dbReference type="NCBI Taxonomy" id="470933"/>
    <lineage>
        <taxon>Bacteria</taxon>
        <taxon>Pseudomonadati</taxon>
        <taxon>Pseudomonadota</taxon>
        <taxon>Gammaproteobacteria</taxon>
        <taxon>Enterobacterales</taxon>
        <taxon>Erwiniaceae</taxon>
        <taxon>Pantoea</taxon>
    </lineage>
</organism>
<comment type="caution">
    <text evidence="2">The sequence shown here is derived from an EMBL/GenBank/DDBJ whole genome shotgun (WGS) entry which is preliminary data.</text>
</comment>
<dbReference type="CDD" id="cd20303">
    <property type="entry name" value="cupin_ChrR_1"/>
    <property type="match status" value="1"/>
</dbReference>
<dbReference type="Proteomes" id="UP000315469">
    <property type="component" value="Unassembled WGS sequence"/>
</dbReference>